<organism evidence="1 3">
    <name type="scientific">Didymodactylos carnosus</name>
    <dbReference type="NCBI Taxonomy" id="1234261"/>
    <lineage>
        <taxon>Eukaryota</taxon>
        <taxon>Metazoa</taxon>
        <taxon>Spiralia</taxon>
        <taxon>Gnathifera</taxon>
        <taxon>Rotifera</taxon>
        <taxon>Eurotatoria</taxon>
        <taxon>Bdelloidea</taxon>
        <taxon>Philodinida</taxon>
        <taxon>Philodinidae</taxon>
        <taxon>Didymodactylos</taxon>
    </lineage>
</organism>
<protein>
    <submittedName>
        <fullName evidence="1">Uncharacterized protein</fullName>
    </submittedName>
</protein>
<evidence type="ECO:0000313" key="1">
    <source>
        <dbReference type="EMBL" id="CAF1569639.1"/>
    </source>
</evidence>
<dbReference type="EMBL" id="CAJNOK010043487">
    <property type="protein sequence ID" value="CAF1569639.1"/>
    <property type="molecule type" value="Genomic_DNA"/>
</dbReference>
<evidence type="ECO:0000313" key="3">
    <source>
        <dbReference type="Proteomes" id="UP000677228"/>
    </source>
</evidence>
<sequence length="126" mass="14199">MLNLQVDVVQLLEDNAKRIMSQTERCCARIKYLGLSGNLLRHTAGFLISITSHIVTCKHPNQNDVFKIRTFYAKGTAEDLAVINEEAHQDLLLLKGTYVPDQYLKRHGPVVVTKRTNLGLGTRPIK</sequence>
<name>A0A8S2FVF2_9BILA</name>
<evidence type="ECO:0000313" key="2">
    <source>
        <dbReference type="EMBL" id="CAF4363631.1"/>
    </source>
</evidence>
<dbReference type="EMBL" id="CAJOBA010066247">
    <property type="protein sequence ID" value="CAF4363631.1"/>
    <property type="molecule type" value="Genomic_DNA"/>
</dbReference>
<comment type="caution">
    <text evidence="1">The sequence shown here is derived from an EMBL/GenBank/DDBJ whole genome shotgun (WGS) entry which is preliminary data.</text>
</comment>
<proteinExistence type="predicted"/>
<reference evidence="1" key="1">
    <citation type="submission" date="2021-02" db="EMBL/GenBank/DDBJ databases">
        <authorList>
            <person name="Nowell W R."/>
        </authorList>
    </citation>
    <scope>NUCLEOTIDE SEQUENCE</scope>
</reference>
<dbReference type="AlphaFoldDB" id="A0A8S2FVF2"/>
<dbReference type="Proteomes" id="UP000677228">
    <property type="component" value="Unassembled WGS sequence"/>
</dbReference>
<accession>A0A8S2FVF2</accession>
<gene>
    <name evidence="1" type="ORF">OVA965_LOCUS40282</name>
    <name evidence="2" type="ORF">TMI583_LOCUS41692</name>
</gene>
<dbReference type="Proteomes" id="UP000682733">
    <property type="component" value="Unassembled WGS sequence"/>
</dbReference>